<keyword evidence="2" id="KW-0472">Membrane</keyword>
<feature type="coiled-coil region" evidence="1">
    <location>
        <begin position="228"/>
        <end position="255"/>
    </location>
</feature>
<name>A0A4Q2T739_9HYPH</name>
<dbReference type="Proteomes" id="UP000291088">
    <property type="component" value="Unassembled WGS sequence"/>
</dbReference>
<dbReference type="EMBL" id="SDVB01000216">
    <property type="protein sequence ID" value="RYC13963.1"/>
    <property type="molecule type" value="Genomic_DNA"/>
</dbReference>
<dbReference type="GO" id="GO:0004713">
    <property type="term" value="F:protein tyrosine kinase activity"/>
    <property type="evidence" value="ECO:0007669"/>
    <property type="project" value="TreeGrafter"/>
</dbReference>
<evidence type="ECO:0000256" key="2">
    <source>
        <dbReference type="SAM" id="Phobius"/>
    </source>
</evidence>
<dbReference type="PANTHER" id="PTHR32309:SF13">
    <property type="entry name" value="FERRIC ENTEROBACTIN TRANSPORT PROTEIN FEPE"/>
    <property type="match status" value="1"/>
</dbReference>
<dbReference type="AlphaFoldDB" id="A0A4Q2T739"/>
<dbReference type="GO" id="GO:0005886">
    <property type="term" value="C:plasma membrane"/>
    <property type="evidence" value="ECO:0007669"/>
    <property type="project" value="TreeGrafter"/>
</dbReference>
<dbReference type="PANTHER" id="PTHR32309">
    <property type="entry name" value="TYROSINE-PROTEIN KINASE"/>
    <property type="match status" value="1"/>
</dbReference>
<feature type="transmembrane region" description="Helical" evidence="2">
    <location>
        <begin position="62"/>
        <end position="84"/>
    </location>
</feature>
<keyword evidence="4" id="KW-1185">Reference proteome</keyword>
<protein>
    <submittedName>
        <fullName evidence="3">Capsule biosynthesis protein</fullName>
    </submittedName>
</protein>
<keyword evidence="1" id="KW-0175">Coiled coil</keyword>
<evidence type="ECO:0000313" key="3">
    <source>
        <dbReference type="EMBL" id="RYC13963.1"/>
    </source>
</evidence>
<gene>
    <name evidence="3" type="ORF">EUU22_10570</name>
</gene>
<dbReference type="RefSeq" id="WP_129331983.1">
    <property type="nucleotide sequence ID" value="NZ_SDVB01000216.1"/>
</dbReference>
<keyword evidence="2" id="KW-0812">Transmembrane</keyword>
<evidence type="ECO:0000313" key="4">
    <source>
        <dbReference type="Proteomes" id="UP000291088"/>
    </source>
</evidence>
<accession>A0A4Q2T739</accession>
<keyword evidence="2" id="KW-1133">Transmembrane helix</keyword>
<dbReference type="InterPro" id="IPR050445">
    <property type="entry name" value="Bact_polysacc_biosynth/exp"/>
</dbReference>
<sequence>MTETKIRGSETDSPFRPRHSLIGRLSRQAFPMSKSSRSVVSIDVEPAQGEQADAKTNSRMPFAFISFIAVVILPVVASIFYFAFVASDQYIAEARFAVRSLAEDRNKDSLDSGVLSMNAMPQDGFIVTSFIQSSEILERLEKKIDYRQMFTRSDADILSRFNEVESKERFLKYWANQVLTYVDGPSGIITLKTRTFSPEDSKALASAIIEESETLINELSARAQHDMIARFEAELQRTAENYRSALEAMKAFQNESGLLTPEARATEAGTLLSALLAQKLELETRLFVLRESKVESSPVRQQLLLASQSISEQIDKLRRELAGDSGSAASVASVIQSFSRIETDRRVAESLYEAARKNLEEAQAEAMRKSLYLVVFVPPTVPEESLYPHRVSTPLLILLALTVLWSTGALLWASIEDHKL</sequence>
<organism evidence="3 4">
    <name type="scientific">Ciceribacter ferrooxidans</name>
    <dbReference type="NCBI Taxonomy" id="2509717"/>
    <lineage>
        <taxon>Bacteria</taxon>
        <taxon>Pseudomonadati</taxon>
        <taxon>Pseudomonadota</taxon>
        <taxon>Alphaproteobacteria</taxon>
        <taxon>Hyphomicrobiales</taxon>
        <taxon>Rhizobiaceae</taxon>
        <taxon>Ciceribacter</taxon>
    </lineage>
</organism>
<dbReference type="OrthoDB" id="7800844at2"/>
<evidence type="ECO:0000256" key="1">
    <source>
        <dbReference type="SAM" id="Coils"/>
    </source>
</evidence>
<feature type="transmembrane region" description="Helical" evidence="2">
    <location>
        <begin position="395"/>
        <end position="415"/>
    </location>
</feature>
<proteinExistence type="predicted"/>
<comment type="caution">
    <text evidence="3">The sequence shown here is derived from an EMBL/GenBank/DDBJ whole genome shotgun (WGS) entry which is preliminary data.</text>
</comment>
<reference evidence="3 4" key="1">
    <citation type="submission" date="2019-01" db="EMBL/GenBank/DDBJ databases">
        <authorList>
            <person name="Deng T."/>
        </authorList>
    </citation>
    <scope>NUCLEOTIDE SEQUENCE [LARGE SCALE GENOMIC DNA]</scope>
    <source>
        <strain evidence="3 4">F8825</strain>
    </source>
</reference>